<proteinExistence type="predicted"/>
<organism evidence="1 2">
    <name type="scientific">Vallitalea guaymasensis</name>
    <dbReference type="NCBI Taxonomy" id="1185412"/>
    <lineage>
        <taxon>Bacteria</taxon>
        <taxon>Bacillati</taxon>
        <taxon>Bacillota</taxon>
        <taxon>Clostridia</taxon>
        <taxon>Lachnospirales</taxon>
        <taxon>Vallitaleaceae</taxon>
        <taxon>Vallitalea</taxon>
    </lineage>
</organism>
<dbReference type="AlphaFoldDB" id="A0A8J8SED1"/>
<keyword evidence="2" id="KW-1185">Reference proteome</keyword>
<dbReference type="EMBL" id="CP058561">
    <property type="protein sequence ID" value="QUH31808.1"/>
    <property type="molecule type" value="Genomic_DNA"/>
</dbReference>
<protein>
    <submittedName>
        <fullName evidence="1">Uncharacterized protein</fullName>
    </submittedName>
</protein>
<gene>
    <name evidence="1" type="ORF">HYG85_23880</name>
</gene>
<sequence length="157" mass="18576">MKILKVIPRQSIGRIKIGMNREEVYSILGMPKKQETIEWIGDYHIEYDNDKVVFIEVPNSIADTHFVLFNGVDLFGTEAKLLVKYISEYGKYDETDEELGYSYSFKTLGIGLWRPSIFEYEMINSEEFQELDEENQLDEIQNLYFESVCVFQENYYD</sequence>
<dbReference type="Proteomes" id="UP000677305">
    <property type="component" value="Chromosome"/>
</dbReference>
<dbReference type="KEGG" id="vgu:HYG85_23880"/>
<reference evidence="1 2" key="1">
    <citation type="submission" date="2020-07" db="EMBL/GenBank/DDBJ databases">
        <title>Vallitalea guaymasensis genome.</title>
        <authorList>
            <person name="Postec A."/>
        </authorList>
    </citation>
    <scope>NUCLEOTIDE SEQUENCE [LARGE SCALE GENOMIC DNA]</scope>
    <source>
        <strain evidence="1 2">Ra1766G1</strain>
    </source>
</reference>
<evidence type="ECO:0000313" key="2">
    <source>
        <dbReference type="Proteomes" id="UP000677305"/>
    </source>
</evidence>
<name>A0A8J8SED1_9FIRM</name>
<evidence type="ECO:0000313" key="1">
    <source>
        <dbReference type="EMBL" id="QUH31808.1"/>
    </source>
</evidence>
<dbReference type="RefSeq" id="WP_212691736.1">
    <property type="nucleotide sequence ID" value="NZ_CP058561.1"/>
</dbReference>
<accession>A0A8J8SED1</accession>